<reference evidence="3" key="1">
    <citation type="journal article" date="2019" name="Int. J. Syst. Evol. Microbiol.">
        <title>The Global Catalogue of Microorganisms (GCM) 10K type strain sequencing project: providing services to taxonomists for standard genome sequencing and annotation.</title>
        <authorList>
            <consortium name="The Broad Institute Genomics Platform"/>
            <consortium name="The Broad Institute Genome Sequencing Center for Infectious Disease"/>
            <person name="Wu L."/>
            <person name="Ma J."/>
        </authorList>
    </citation>
    <scope>NUCLEOTIDE SEQUENCE [LARGE SCALE GENOMIC DNA]</scope>
    <source>
        <strain evidence="3">CGMCC 1.16226</strain>
    </source>
</reference>
<feature type="compositionally biased region" description="Low complexity" evidence="1">
    <location>
        <begin position="325"/>
        <end position="342"/>
    </location>
</feature>
<feature type="region of interest" description="Disordered" evidence="1">
    <location>
        <begin position="285"/>
        <end position="342"/>
    </location>
</feature>
<evidence type="ECO:0000256" key="1">
    <source>
        <dbReference type="SAM" id="MobiDB-lite"/>
    </source>
</evidence>
<proteinExistence type="predicted"/>
<dbReference type="RefSeq" id="WP_379017671.1">
    <property type="nucleotide sequence ID" value="NZ_JBHUGY010000014.1"/>
</dbReference>
<dbReference type="EMBL" id="JBHUGY010000014">
    <property type="protein sequence ID" value="MFD2052802.1"/>
    <property type="molecule type" value="Genomic_DNA"/>
</dbReference>
<accession>A0ABW4WBU0</accession>
<keyword evidence="3" id="KW-1185">Reference proteome</keyword>
<name>A0ABW4WBU0_9HYPH</name>
<dbReference type="Proteomes" id="UP001597349">
    <property type="component" value="Unassembled WGS sequence"/>
</dbReference>
<comment type="caution">
    <text evidence="2">The sequence shown here is derived from an EMBL/GenBank/DDBJ whole genome shotgun (WGS) entry which is preliminary data.</text>
</comment>
<gene>
    <name evidence="2" type="ORF">ACFSQT_06670</name>
</gene>
<sequence>MATLPLHIAQRRLDTGNAVSYPEGSPVGRAMQGFGDELSAVAERYQQMKEQQEAFDAEIARRRFNGRIAQAEDEVTAKAPADAAGLHDAMYGGQVDPRTGRVVKSGLFDALFDDALPDMPESQRANFARQKEAMRAAGSERMAAKQLARRDDYELAEWTKVDNISTSSIARGDPNDTATFAAIRQSGSDLIAKIGNPLARQAAEVAWRSNTARALVQAMIAQDPKRAAEMLAAAQAGGRAKDETAEAVGATSSTRWMATRPLHPSTPSPIWRPVILPRYEIRPTRQRPRKWSMPAPGCNSQSRMRRRSSPARANIPRRNQPHRISSTSTAPTRARSVSRYSI</sequence>
<evidence type="ECO:0000313" key="3">
    <source>
        <dbReference type="Proteomes" id="UP001597349"/>
    </source>
</evidence>
<evidence type="ECO:0000313" key="2">
    <source>
        <dbReference type="EMBL" id="MFD2052802.1"/>
    </source>
</evidence>
<protein>
    <submittedName>
        <fullName evidence="2">Uncharacterized protein</fullName>
    </submittedName>
</protein>
<organism evidence="2 3">
    <name type="scientific">Mesorhizobium calcicola</name>
    <dbReference type="NCBI Taxonomy" id="1300310"/>
    <lineage>
        <taxon>Bacteria</taxon>
        <taxon>Pseudomonadati</taxon>
        <taxon>Pseudomonadota</taxon>
        <taxon>Alphaproteobacteria</taxon>
        <taxon>Hyphomicrobiales</taxon>
        <taxon>Phyllobacteriaceae</taxon>
        <taxon>Mesorhizobium</taxon>
    </lineage>
</organism>